<evidence type="ECO:0000259" key="7">
    <source>
        <dbReference type="Pfam" id="PF07195"/>
    </source>
</evidence>
<dbReference type="PANTHER" id="PTHR30288">
    <property type="entry name" value="FLAGELLAR CAP/ASSEMBLY PROTEIN FLID"/>
    <property type="match status" value="1"/>
</dbReference>
<comment type="subcellular location">
    <subcellularLocation>
        <location evidence="5">Secreted</location>
    </subcellularLocation>
    <subcellularLocation>
        <location evidence="5">Bacterial flagellum</location>
    </subcellularLocation>
</comment>
<comment type="subunit">
    <text evidence="2 5">Homopentamer.</text>
</comment>
<evidence type="ECO:0000313" key="9">
    <source>
        <dbReference type="Proteomes" id="UP000050430"/>
    </source>
</evidence>
<gene>
    <name evidence="8" type="ORF">ADM99_12520</name>
</gene>
<accession>A0A0P6WXP1</accession>
<dbReference type="Pfam" id="PF02465">
    <property type="entry name" value="FliD_N"/>
    <property type="match status" value="1"/>
</dbReference>
<sequence length="578" mass="60837">MASSVSSSTSKSGIENLDSYYQNLINYTLTQEKQPLTRLTEQKDTITLKKAAYTDLKTKFDALQTAINKLRSSNTAYDLKPGRSVTVTPLTSGTTVATATVGSTVSAGTYKLSVTSLATAHEVHSTRQTYSNQALGLTGTFVIGGAAQRSVSIVDSLPDTVSSVDAGSSSIILPGQKELGTGSYYVETRNDATSGWQFRIVDSEGNAQSIQEGSSAEFTSAWQSIPTNGGNYDTGRGLTVTFGTNSSLYTAANKASGAVQLSYTAKGASISVTSGMSLVDINSAINAATYGTGNEVVSSIINNTLVLKNGATGSAHVMQASDTTGSVLSNLGVLSGGVLNTKVSPINASFSINDMEMTRSSNTGLTDVISGMTLDLASDAEGKTANIVVKSDASTSTSTINSFLTAFNDLTSYVRTKTSTKKNDDGTYTRGTLAGEYAIRSVGNELIALMNQDFTNTGIYSNLSEIGITVNSDLSATISDSSALTTALKTHFSDVTALLDAAMNSMASKVDSFAGTEGYVNKTITTQNSTITNLNSRIKSINERLTRREESLVKYYADYQAQMETFMNQSKINSALYG</sequence>
<keyword evidence="3" id="KW-0175">Coiled coil</keyword>
<keyword evidence="4 5" id="KW-0975">Bacterial flagellum</keyword>
<feature type="domain" description="Flagellar hook-associated protein 2 N-terminal" evidence="6">
    <location>
        <begin position="22"/>
        <end position="121"/>
    </location>
</feature>
<dbReference type="Pfam" id="PF07195">
    <property type="entry name" value="FliD_C"/>
    <property type="match status" value="1"/>
</dbReference>
<dbReference type="Proteomes" id="UP000050430">
    <property type="component" value="Unassembled WGS sequence"/>
</dbReference>
<dbReference type="InterPro" id="IPR003481">
    <property type="entry name" value="FliD_N"/>
</dbReference>
<evidence type="ECO:0000256" key="2">
    <source>
        <dbReference type="ARBA" id="ARBA00011255"/>
    </source>
</evidence>
<keyword evidence="9" id="KW-1185">Reference proteome</keyword>
<dbReference type="STRING" id="229920.ADM99_12520"/>
<evidence type="ECO:0000259" key="6">
    <source>
        <dbReference type="Pfam" id="PF02465"/>
    </source>
</evidence>
<dbReference type="GO" id="GO:0007155">
    <property type="term" value="P:cell adhesion"/>
    <property type="evidence" value="ECO:0007669"/>
    <property type="project" value="InterPro"/>
</dbReference>
<dbReference type="GO" id="GO:0009424">
    <property type="term" value="C:bacterial-type flagellum hook"/>
    <property type="evidence" value="ECO:0007669"/>
    <property type="project" value="UniProtKB-UniRule"/>
</dbReference>
<dbReference type="PATRIC" id="fig|229920.5.peg.2828"/>
<comment type="caution">
    <text evidence="8">The sequence shown here is derived from an EMBL/GenBank/DDBJ whole genome shotgun (WGS) entry which is preliminary data.</text>
</comment>
<comment type="function">
    <text evidence="5">Required for morphogenesis and for the elongation of the flagellar filament by facilitating polymerization of the flagellin monomers at the tip of growing filament. Forms a capping structure, which prevents flagellin subunits (transported through the central channel of the flagellum) from leaking out without polymerization at the distal end.</text>
</comment>
<feature type="domain" description="Flagellar hook-associated protein 2 C-terminal" evidence="7">
    <location>
        <begin position="347"/>
        <end position="569"/>
    </location>
</feature>
<evidence type="ECO:0000256" key="4">
    <source>
        <dbReference type="ARBA" id="ARBA00023143"/>
    </source>
</evidence>
<dbReference type="GO" id="GO:0071973">
    <property type="term" value="P:bacterial-type flagellum-dependent cell motility"/>
    <property type="evidence" value="ECO:0007669"/>
    <property type="project" value="TreeGrafter"/>
</dbReference>
<name>A0A0P6WXP1_9CHLR</name>
<dbReference type="GO" id="GO:0005576">
    <property type="term" value="C:extracellular region"/>
    <property type="evidence" value="ECO:0007669"/>
    <property type="project" value="UniProtKB-SubCell"/>
</dbReference>
<dbReference type="InterPro" id="IPR010809">
    <property type="entry name" value="FliD_C"/>
</dbReference>
<dbReference type="InterPro" id="IPR040026">
    <property type="entry name" value="FliD"/>
</dbReference>
<dbReference type="EMBL" id="LGCK01000012">
    <property type="protein sequence ID" value="KPL71089.1"/>
    <property type="molecule type" value="Genomic_DNA"/>
</dbReference>
<reference evidence="8 9" key="1">
    <citation type="submission" date="2015-07" db="EMBL/GenBank/DDBJ databases">
        <title>Genome sequence of Leptolinea tardivitalis DSM 16556.</title>
        <authorList>
            <person name="Hemp J."/>
            <person name="Ward L.M."/>
            <person name="Pace L.A."/>
            <person name="Fischer W.W."/>
        </authorList>
    </citation>
    <scope>NUCLEOTIDE SEQUENCE [LARGE SCALE GENOMIC DNA]</scope>
    <source>
        <strain evidence="8 9">YMTK-2</strain>
    </source>
</reference>
<dbReference type="GO" id="GO:0009421">
    <property type="term" value="C:bacterial-type flagellum filament cap"/>
    <property type="evidence" value="ECO:0007669"/>
    <property type="project" value="InterPro"/>
</dbReference>
<dbReference type="RefSeq" id="WP_062422836.1">
    <property type="nucleotide sequence ID" value="NZ_BBYA01000011.1"/>
</dbReference>
<dbReference type="PANTHER" id="PTHR30288:SF0">
    <property type="entry name" value="FLAGELLAR HOOK-ASSOCIATED PROTEIN 2"/>
    <property type="match status" value="1"/>
</dbReference>
<comment type="similarity">
    <text evidence="1 5">Belongs to the FliD family.</text>
</comment>
<evidence type="ECO:0000256" key="3">
    <source>
        <dbReference type="ARBA" id="ARBA00023054"/>
    </source>
</evidence>
<evidence type="ECO:0000256" key="5">
    <source>
        <dbReference type="RuleBase" id="RU362066"/>
    </source>
</evidence>
<proteinExistence type="inferred from homology"/>
<protein>
    <recommendedName>
        <fullName evidence="5">Flagellar hook-associated protein 2</fullName>
        <shortName evidence="5">HAP2</shortName>
    </recommendedName>
    <alternativeName>
        <fullName evidence="5">Flagellar cap protein</fullName>
    </alternativeName>
</protein>
<dbReference type="OrthoDB" id="158942at2"/>
<evidence type="ECO:0000256" key="1">
    <source>
        <dbReference type="ARBA" id="ARBA00009764"/>
    </source>
</evidence>
<keyword evidence="5" id="KW-0964">Secreted</keyword>
<organism evidence="8 9">
    <name type="scientific">Leptolinea tardivitalis</name>
    <dbReference type="NCBI Taxonomy" id="229920"/>
    <lineage>
        <taxon>Bacteria</taxon>
        <taxon>Bacillati</taxon>
        <taxon>Chloroflexota</taxon>
        <taxon>Anaerolineae</taxon>
        <taxon>Anaerolineales</taxon>
        <taxon>Anaerolineaceae</taxon>
        <taxon>Leptolinea</taxon>
    </lineage>
</organism>
<evidence type="ECO:0000313" key="8">
    <source>
        <dbReference type="EMBL" id="KPL71089.1"/>
    </source>
</evidence>
<dbReference type="AlphaFoldDB" id="A0A0P6WXP1"/>